<keyword evidence="4" id="KW-1185">Reference proteome</keyword>
<dbReference type="SUPFAM" id="SSF103473">
    <property type="entry name" value="MFS general substrate transporter"/>
    <property type="match status" value="1"/>
</dbReference>
<gene>
    <name evidence="3" type="ORF">CTEN210_04593</name>
</gene>
<dbReference type="PANTHER" id="PTHR23547">
    <property type="entry name" value="MAJOR FACILITATOR SUPERFAMILY DOMAIN, GENERAL SUBSTRATE TRANSPORTER"/>
    <property type="match status" value="1"/>
</dbReference>
<dbReference type="InterPro" id="IPR047769">
    <property type="entry name" value="MFS_ArsJ"/>
</dbReference>
<dbReference type="EMBL" id="BLLK01000027">
    <property type="protein sequence ID" value="GFH48117.1"/>
    <property type="molecule type" value="Genomic_DNA"/>
</dbReference>
<evidence type="ECO:0000313" key="3">
    <source>
        <dbReference type="EMBL" id="GFH48117.1"/>
    </source>
</evidence>
<proteinExistence type="predicted"/>
<feature type="transmembrane region" description="Helical" evidence="2">
    <location>
        <begin position="434"/>
        <end position="459"/>
    </location>
</feature>
<evidence type="ECO:0000313" key="4">
    <source>
        <dbReference type="Proteomes" id="UP001054902"/>
    </source>
</evidence>
<keyword evidence="2" id="KW-1133">Transmembrane helix</keyword>
<dbReference type="Proteomes" id="UP001054902">
    <property type="component" value="Unassembled WGS sequence"/>
</dbReference>
<feature type="transmembrane region" description="Helical" evidence="2">
    <location>
        <begin position="44"/>
        <end position="67"/>
    </location>
</feature>
<keyword evidence="2" id="KW-0472">Membrane</keyword>
<evidence type="ECO:0000256" key="2">
    <source>
        <dbReference type="SAM" id="Phobius"/>
    </source>
</evidence>
<dbReference type="InterPro" id="IPR011701">
    <property type="entry name" value="MFS"/>
</dbReference>
<dbReference type="Pfam" id="PF07690">
    <property type="entry name" value="MFS_1"/>
    <property type="match status" value="1"/>
</dbReference>
<dbReference type="Gene3D" id="1.20.1250.20">
    <property type="entry name" value="MFS general substrate transporter like domains"/>
    <property type="match status" value="2"/>
</dbReference>
<feature type="transmembrane region" description="Helical" evidence="2">
    <location>
        <begin position="79"/>
        <end position="100"/>
    </location>
</feature>
<keyword evidence="2" id="KW-0812">Transmembrane</keyword>
<accession>A0AAD3CL69</accession>
<comment type="caution">
    <text evidence="3">The sequence shown here is derived from an EMBL/GenBank/DDBJ whole genome shotgun (WGS) entry which is preliminary data.</text>
</comment>
<protein>
    <submittedName>
        <fullName evidence="3">MFS general substrate transporter</fullName>
    </submittedName>
</protein>
<name>A0AAD3CL69_9STRA</name>
<dbReference type="InterPro" id="IPR036259">
    <property type="entry name" value="MFS_trans_sf"/>
</dbReference>
<dbReference type="PANTHER" id="PTHR23547:SF1">
    <property type="entry name" value="MAJOR FACILITATOR SUPERFAMILY MFS_1"/>
    <property type="match status" value="1"/>
</dbReference>
<evidence type="ECO:0000256" key="1">
    <source>
        <dbReference type="SAM" id="MobiDB-lite"/>
    </source>
</evidence>
<dbReference type="GO" id="GO:0022857">
    <property type="term" value="F:transmembrane transporter activity"/>
    <property type="evidence" value="ECO:0007669"/>
    <property type="project" value="InterPro"/>
</dbReference>
<sequence>MSEPTEIIKSSDKNEVVDNEAPEPEKKEKMTFSNSLGSKALRPFVIISSSYLLFTITDGAIRMIVLLHAYNKSFSALEVAIMFMLYELAGVFTNLAAGFMGAKWGIRFTLIIGLLLQLVSYGLLYGWNDDWDKKTAILYVTIAQMFAGVAKDLTKLGGKTVTKLVTPEEQDTFLFKLVSLITGWKNSLKGVGYFAGSALLNVSYEAALGVMMGIVGLALPWAVLGLDSNLGTAKKTNASSWKEVFAFDNKNLNMLSAARLFLFASRDFWFEVPLPFYLRSPGCEGLGSQVCSVDADCVRGAACLGEVCQNLQVGGGCGGLGLDRTLVGAFLGGYIILYGQVQSWTPQLVTGPLKQTPPNKYTEILWGVINCLPTLVGAIVMGFSSSFMNHDITPMTTWFIIIIVVFAIIFAINSSIHSYLVVKYAKSDKVAKSVGFYYMSNACGRLFGTIGSGILYTYVGKDAGPLAGTNGTKGLAACFLAGTICSLLAAAITVKIDDNDGGLKCGPCTLIQSHEVEEEEKKEVEA</sequence>
<feature type="region of interest" description="Disordered" evidence="1">
    <location>
        <begin position="1"/>
        <end position="30"/>
    </location>
</feature>
<reference evidence="3 4" key="1">
    <citation type="journal article" date="2021" name="Sci. Rep.">
        <title>The genome of the diatom Chaetoceros tenuissimus carries an ancient integrated fragment of an extant virus.</title>
        <authorList>
            <person name="Hongo Y."/>
            <person name="Kimura K."/>
            <person name="Takaki Y."/>
            <person name="Yoshida Y."/>
            <person name="Baba S."/>
            <person name="Kobayashi G."/>
            <person name="Nagasaki K."/>
            <person name="Hano T."/>
            <person name="Tomaru Y."/>
        </authorList>
    </citation>
    <scope>NUCLEOTIDE SEQUENCE [LARGE SCALE GENOMIC DNA]</scope>
    <source>
        <strain evidence="3 4">NIES-3715</strain>
    </source>
</reference>
<organism evidence="3 4">
    <name type="scientific">Chaetoceros tenuissimus</name>
    <dbReference type="NCBI Taxonomy" id="426638"/>
    <lineage>
        <taxon>Eukaryota</taxon>
        <taxon>Sar</taxon>
        <taxon>Stramenopiles</taxon>
        <taxon>Ochrophyta</taxon>
        <taxon>Bacillariophyta</taxon>
        <taxon>Coscinodiscophyceae</taxon>
        <taxon>Chaetocerotophycidae</taxon>
        <taxon>Chaetocerotales</taxon>
        <taxon>Chaetocerotaceae</taxon>
        <taxon>Chaetoceros</taxon>
    </lineage>
</organism>
<feature type="transmembrane region" description="Helical" evidence="2">
    <location>
        <begin position="364"/>
        <end position="385"/>
    </location>
</feature>
<feature type="transmembrane region" description="Helical" evidence="2">
    <location>
        <begin position="397"/>
        <end position="422"/>
    </location>
</feature>
<feature type="transmembrane region" description="Helical" evidence="2">
    <location>
        <begin position="206"/>
        <end position="226"/>
    </location>
</feature>
<feature type="transmembrane region" description="Helical" evidence="2">
    <location>
        <begin position="474"/>
        <end position="494"/>
    </location>
</feature>
<feature type="transmembrane region" description="Helical" evidence="2">
    <location>
        <begin position="106"/>
        <end position="124"/>
    </location>
</feature>
<dbReference type="AlphaFoldDB" id="A0AAD3CL69"/>